<name>A0AAW5HSK6_9CORY</name>
<evidence type="ECO:0000256" key="2">
    <source>
        <dbReference type="SAM" id="SignalP"/>
    </source>
</evidence>
<evidence type="ECO:0000313" key="4">
    <source>
        <dbReference type="Proteomes" id="UP001205920"/>
    </source>
</evidence>
<sequence>MKLRITPLMVAAMIVATPAIANAQAANNDPALQQVVSADEAIAPAGEHTVIDAGHVDLGATFNGDTLEFLARDDTQQPPVWRHLDDVVFRVTDAAKQTLPDGDDFAFTGAKPGADVWVIPQTEVAGVPWLGWNTQAASLLEHSGNGVSLEFGGHEGPGEFSLFLQPGGFHAPQLLWTTTEPGVQPMWVEPNTHTHANWVFTEPGVHLVGVRAVVKDDAGTVHTDDQLVRVAVGDGTDVAAAQSAQFNGPWREGAATEEQADSQSTLNAGLIAGGVIGVLVLALVALLVARSRKERRA</sequence>
<gene>
    <name evidence="3" type="ORF">JMN37_02880</name>
</gene>
<dbReference type="NCBIfam" id="TIGR03769">
    <property type="entry name" value="P_ac_wall_RPT"/>
    <property type="match status" value="1"/>
</dbReference>
<feature type="transmembrane region" description="Helical" evidence="1">
    <location>
        <begin position="268"/>
        <end position="289"/>
    </location>
</feature>
<reference evidence="3 4" key="1">
    <citation type="submission" date="2021-01" db="EMBL/GenBank/DDBJ databases">
        <title>Identification and Characterization of Corynebacterium sp.</title>
        <authorList>
            <person name="Luo Q."/>
            <person name="Qu P."/>
            <person name="Chen Q."/>
        </authorList>
    </citation>
    <scope>NUCLEOTIDE SEQUENCE [LARGE SCALE GENOMIC DNA]</scope>
    <source>
        <strain evidence="3 4">MC-18</strain>
    </source>
</reference>
<dbReference type="Proteomes" id="UP001205920">
    <property type="component" value="Unassembled WGS sequence"/>
</dbReference>
<feature type="signal peptide" evidence="2">
    <location>
        <begin position="1"/>
        <end position="21"/>
    </location>
</feature>
<evidence type="ECO:0000256" key="1">
    <source>
        <dbReference type="SAM" id="Phobius"/>
    </source>
</evidence>
<evidence type="ECO:0000313" key="3">
    <source>
        <dbReference type="EMBL" id="MCO6393937.1"/>
    </source>
</evidence>
<comment type="caution">
    <text evidence="3">The sequence shown here is derived from an EMBL/GenBank/DDBJ whole genome shotgun (WGS) entry which is preliminary data.</text>
</comment>
<dbReference type="EMBL" id="JAEUWV010000002">
    <property type="protein sequence ID" value="MCO6393937.1"/>
    <property type="molecule type" value="Genomic_DNA"/>
</dbReference>
<keyword evidence="4" id="KW-1185">Reference proteome</keyword>
<dbReference type="AlphaFoldDB" id="A0AAW5HSK6"/>
<keyword evidence="1" id="KW-0812">Transmembrane</keyword>
<dbReference type="NCBIfam" id="NF038134">
    <property type="entry name" value="choice_anch_M"/>
    <property type="match status" value="1"/>
</dbReference>
<accession>A0AAW5HSK6</accession>
<dbReference type="InterPro" id="IPR022435">
    <property type="entry name" value="Surface-anchored_actinobac"/>
</dbReference>
<organism evidence="3 4">
    <name type="scientific">Corynebacterium lipophilum</name>
    <dbReference type="NCBI Taxonomy" id="2804918"/>
    <lineage>
        <taxon>Bacteria</taxon>
        <taxon>Bacillati</taxon>
        <taxon>Actinomycetota</taxon>
        <taxon>Actinomycetes</taxon>
        <taxon>Mycobacteriales</taxon>
        <taxon>Corynebacteriaceae</taxon>
        <taxon>Corynebacterium</taxon>
    </lineage>
</organism>
<keyword evidence="2" id="KW-0732">Signal</keyword>
<protein>
    <submittedName>
        <fullName evidence="3">Choice-of-anchor M domain-containing protein</fullName>
    </submittedName>
</protein>
<feature type="chain" id="PRO_5044014604" evidence="2">
    <location>
        <begin position="22"/>
        <end position="297"/>
    </location>
</feature>
<keyword evidence="1" id="KW-1133">Transmembrane helix</keyword>
<dbReference type="RefSeq" id="WP_071572798.1">
    <property type="nucleotide sequence ID" value="NZ_JAEUWV010000002.1"/>
</dbReference>
<proteinExistence type="predicted"/>
<keyword evidence="1" id="KW-0472">Membrane</keyword>